<dbReference type="Pfam" id="PF01656">
    <property type="entry name" value="CbiA"/>
    <property type="match status" value="1"/>
</dbReference>
<dbReference type="Gene3D" id="3.40.50.300">
    <property type="entry name" value="P-loop containing nucleotide triphosphate hydrolases"/>
    <property type="match status" value="1"/>
</dbReference>
<reference evidence="3" key="1">
    <citation type="submission" date="2019-11" db="EMBL/GenBank/DDBJ databases">
        <title>Escherichia coli 1916D6.</title>
        <authorList>
            <person name="Yao H."/>
            <person name="Du X."/>
            <person name="Yu R."/>
            <person name="Li A."/>
        </authorList>
    </citation>
    <scope>NUCLEOTIDE SEQUENCE [LARGE SCALE GENOMIC DNA]</scope>
    <source>
        <strain evidence="3">19110F47</strain>
    </source>
</reference>
<dbReference type="RefSeq" id="WP_106986724.1">
    <property type="nucleotide sequence ID" value="NZ_CP046045.1"/>
</dbReference>
<sequence length="202" mass="22691">MAKIICVANRKGGVGKTTLATNLAVALNNKGKSILIDADEQQSASKWAKQRNDIECISVHSELLTKLEEIDSKYDYILIDVAGRDSTIFREALLVANTLIVPTQPSLLDLDVLEYMQDKIATARKMNSDLDAYVLINRASPRSNELPDAIDFIKDFDQFKLLKTVLFERKQFRDAIIESKSVTEMNSSKAKDELNKLIIEIL</sequence>
<organism evidence="2 3">
    <name type="scientific">Acinetobacter towneri</name>
    <dbReference type="NCBI Taxonomy" id="202956"/>
    <lineage>
        <taxon>Bacteria</taxon>
        <taxon>Pseudomonadati</taxon>
        <taxon>Pseudomonadota</taxon>
        <taxon>Gammaproteobacteria</taxon>
        <taxon>Moraxellales</taxon>
        <taxon>Moraxellaceae</taxon>
        <taxon>Acinetobacter</taxon>
    </lineage>
</organism>
<dbReference type="CDD" id="cd02042">
    <property type="entry name" value="ParAB_family"/>
    <property type="match status" value="1"/>
</dbReference>
<evidence type="ECO:0000259" key="1">
    <source>
        <dbReference type="Pfam" id="PF01656"/>
    </source>
</evidence>
<dbReference type="PIRSF" id="PIRSF009320">
    <property type="entry name" value="Nuc_binding_HP_1000"/>
    <property type="match status" value="1"/>
</dbReference>
<protein>
    <submittedName>
        <fullName evidence="2">AAA family ATPase</fullName>
    </submittedName>
</protein>
<dbReference type="Proteomes" id="UP000405075">
    <property type="component" value="Chromosome"/>
</dbReference>
<accession>A0AAP9GT86</accession>
<dbReference type="EMBL" id="CP046045">
    <property type="protein sequence ID" value="QGM27113.1"/>
    <property type="molecule type" value="Genomic_DNA"/>
</dbReference>
<dbReference type="InterPro" id="IPR002586">
    <property type="entry name" value="CobQ/CobB/MinD/ParA_Nub-bd_dom"/>
</dbReference>
<dbReference type="SUPFAM" id="SSF52540">
    <property type="entry name" value="P-loop containing nucleoside triphosphate hydrolases"/>
    <property type="match status" value="1"/>
</dbReference>
<evidence type="ECO:0000313" key="2">
    <source>
        <dbReference type="EMBL" id="QGM27113.1"/>
    </source>
</evidence>
<dbReference type="PANTHER" id="PTHR13696:SF96">
    <property type="entry name" value="COBQ_COBB_MIND_PARA NUCLEOTIDE BINDING DOMAIN-CONTAINING PROTEIN"/>
    <property type="match status" value="1"/>
</dbReference>
<dbReference type="AlphaFoldDB" id="A0AAP9GT86"/>
<feature type="domain" description="CobQ/CobB/MinD/ParA nucleotide binding" evidence="1">
    <location>
        <begin position="5"/>
        <end position="181"/>
    </location>
</feature>
<dbReference type="PANTHER" id="PTHR13696">
    <property type="entry name" value="P-LOOP CONTAINING NUCLEOSIDE TRIPHOSPHATE HYDROLASE"/>
    <property type="match status" value="1"/>
</dbReference>
<name>A0AAP9GT86_9GAMM</name>
<gene>
    <name evidence="2" type="ORF">GJD93_05205</name>
</gene>
<dbReference type="InterPro" id="IPR050678">
    <property type="entry name" value="DNA_Partitioning_ATPase"/>
</dbReference>
<evidence type="ECO:0000313" key="3">
    <source>
        <dbReference type="Proteomes" id="UP000405075"/>
    </source>
</evidence>
<proteinExistence type="predicted"/>
<dbReference type="InterPro" id="IPR027417">
    <property type="entry name" value="P-loop_NTPase"/>
</dbReference>